<accession>A0A450TVT9</accession>
<reference evidence="2" key="1">
    <citation type="submission" date="2019-02" db="EMBL/GenBank/DDBJ databases">
        <authorList>
            <person name="Gruber-Vodicka R. H."/>
            <person name="Seah K. B. B."/>
        </authorList>
    </citation>
    <scope>NUCLEOTIDE SEQUENCE</scope>
    <source>
        <strain evidence="2">BECK_BZ165</strain>
    </source>
</reference>
<proteinExistence type="predicted"/>
<dbReference type="EMBL" id="CAADFA010000701">
    <property type="protein sequence ID" value="VFJ73094.1"/>
    <property type="molecule type" value="Genomic_DNA"/>
</dbReference>
<name>A0A450TVT9_9GAMM</name>
<gene>
    <name evidence="2" type="ORF">BECKFM1743C_GA0114222_107012</name>
</gene>
<feature type="domain" description="DUF5615" evidence="1">
    <location>
        <begin position="5"/>
        <end position="105"/>
    </location>
</feature>
<protein>
    <recommendedName>
        <fullName evidence="1">DUF5615 domain-containing protein</fullName>
    </recommendedName>
</protein>
<organism evidence="2">
    <name type="scientific">Candidatus Kentrum sp. FM</name>
    <dbReference type="NCBI Taxonomy" id="2126340"/>
    <lineage>
        <taxon>Bacteria</taxon>
        <taxon>Pseudomonadati</taxon>
        <taxon>Pseudomonadota</taxon>
        <taxon>Gammaproteobacteria</taxon>
        <taxon>Candidatus Kentrum</taxon>
    </lineage>
</organism>
<dbReference type="InterPro" id="IPR041049">
    <property type="entry name" value="DUF5615"/>
</dbReference>
<dbReference type="AlphaFoldDB" id="A0A450TVT9"/>
<sequence>MGRRRYLIDENTTPALGDQLRRRRPALEVVSVGDETAPPKGTCDPDILLWIETHGFTLVTRNRKSMPDHLHRHLGTGHHIPGILTVRPKAPLRGIVEDLLLIWELADANDYRDQIIHIPL</sequence>
<dbReference type="Pfam" id="PF18480">
    <property type="entry name" value="DUF5615"/>
    <property type="match status" value="1"/>
</dbReference>
<evidence type="ECO:0000313" key="2">
    <source>
        <dbReference type="EMBL" id="VFJ73094.1"/>
    </source>
</evidence>
<evidence type="ECO:0000259" key="1">
    <source>
        <dbReference type="Pfam" id="PF18480"/>
    </source>
</evidence>